<dbReference type="PANTHER" id="PTHR46401">
    <property type="entry name" value="GLYCOSYLTRANSFERASE WBBK-RELATED"/>
    <property type="match status" value="1"/>
</dbReference>
<dbReference type="GO" id="GO:0016757">
    <property type="term" value="F:glycosyltransferase activity"/>
    <property type="evidence" value="ECO:0007669"/>
    <property type="project" value="InterPro"/>
</dbReference>
<dbReference type="NCBIfam" id="TIGR04348">
    <property type="entry name" value="selenoneine biosynthesis selenosugar synthase SenB"/>
    <property type="match status" value="1"/>
</dbReference>
<dbReference type="Gene3D" id="3.40.50.2000">
    <property type="entry name" value="Glycogen Phosphorylase B"/>
    <property type="match status" value="2"/>
</dbReference>
<proteinExistence type="predicted"/>
<reference evidence="2" key="1">
    <citation type="submission" date="2018-06" db="EMBL/GenBank/DDBJ databases">
        <authorList>
            <person name="Zhirakovskaya E."/>
        </authorList>
    </citation>
    <scope>NUCLEOTIDE SEQUENCE</scope>
</reference>
<dbReference type="CDD" id="cd03801">
    <property type="entry name" value="GT4_PimA-like"/>
    <property type="match status" value="1"/>
</dbReference>
<dbReference type="SUPFAM" id="SSF53756">
    <property type="entry name" value="UDP-Glycosyltransferase/glycogen phosphorylase"/>
    <property type="match status" value="1"/>
</dbReference>
<sequence length="318" mass="35469">MHIGIITPAAEKSLNGNRATAKRWAGFLRQLGHKVNISVEWDGSAYDLMIALHAWRSAKSIAAFKQKHPDLPLVLAMTGTDLYRFINTHSEPTLASIRAADRLVTLHRLAINVLPKEAHHKVHVIHQSAVPLSGTIKRSVNTFDICVAGHLREEKDSMRVAYAVRNLPASSRIRVLHYGKAHNDEWAKYARDEMKINARYHWFGEMPHWKVRRAYSTCHLMVLPSVMEGGANVISEATVAGLPVIASDIDGSTGLLGDDYAGYFPVQNTAALQKLLLKAEAEPVYIKKLEQQCKQRAALFTRAAEKKGWVDLLKDMGL</sequence>
<evidence type="ECO:0000259" key="1">
    <source>
        <dbReference type="Pfam" id="PF00534"/>
    </source>
</evidence>
<dbReference type="Pfam" id="PF00534">
    <property type="entry name" value="Glycos_transf_1"/>
    <property type="match status" value="1"/>
</dbReference>
<gene>
    <name evidence="2" type="ORF">MNBD_GAMMA06-1766</name>
</gene>
<dbReference type="PANTHER" id="PTHR46401:SF8">
    <property type="entry name" value="BLL6006 PROTEIN"/>
    <property type="match status" value="1"/>
</dbReference>
<protein>
    <recommendedName>
        <fullName evidence="1">Glycosyl transferase family 1 domain-containing protein</fullName>
    </recommendedName>
</protein>
<dbReference type="AlphaFoldDB" id="A0A3B0X2K4"/>
<dbReference type="EMBL" id="UOFD01000001">
    <property type="protein sequence ID" value="VAW50084.1"/>
    <property type="molecule type" value="Genomic_DNA"/>
</dbReference>
<name>A0A3B0X2K4_9ZZZZ</name>
<accession>A0A3B0X2K4</accession>
<organism evidence="2">
    <name type="scientific">hydrothermal vent metagenome</name>
    <dbReference type="NCBI Taxonomy" id="652676"/>
    <lineage>
        <taxon>unclassified sequences</taxon>
        <taxon>metagenomes</taxon>
        <taxon>ecological metagenomes</taxon>
    </lineage>
</organism>
<dbReference type="InterPro" id="IPR001296">
    <property type="entry name" value="Glyco_trans_1"/>
</dbReference>
<evidence type="ECO:0000313" key="2">
    <source>
        <dbReference type="EMBL" id="VAW50084.1"/>
    </source>
</evidence>
<dbReference type="InterPro" id="IPR027627">
    <property type="entry name" value="Glycosyltransferase_put"/>
</dbReference>
<feature type="domain" description="Glycosyl transferase family 1" evidence="1">
    <location>
        <begin position="142"/>
        <end position="297"/>
    </location>
</feature>